<dbReference type="Proteomes" id="UP001652623">
    <property type="component" value="Chromosome 9"/>
</dbReference>
<organism evidence="1 2">
    <name type="scientific">Ziziphus jujuba</name>
    <name type="common">Chinese jujube</name>
    <name type="synonym">Ziziphus sativa</name>
    <dbReference type="NCBI Taxonomy" id="326968"/>
    <lineage>
        <taxon>Eukaryota</taxon>
        <taxon>Viridiplantae</taxon>
        <taxon>Streptophyta</taxon>
        <taxon>Embryophyta</taxon>
        <taxon>Tracheophyta</taxon>
        <taxon>Spermatophyta</taxon>
        <taxon>Magnoliopsida</taxon>
        <taxon>eudicotyledons</taxon>
        <taxon>Gunneridae</taxon>
        <taxon>Pentapetalae</taxon>
        <taxon>rosids</taxon>
        <taxon>fabids</taxon>
        <taxon>Rosales</taxon>
        <taxon>Rhamnaceae</taxon>
        <taxon>Paliureae</taxon>
        <taxon>Ziziphus</taxon>
    </lineage>
</organism>
<name>A0ABM4AHF9_ZIZJJ</name>
<keyword evidence="1" id="KW-1185">Reference proteome</keyword>
<gene>
    <name evidence="2" type="primary">LOC107410174</name>
</gene>
<proteinExistence type="predicted"/>
<evidence type="ECO:0000313" key="1">
    <source>
        <dbReference type="Proteomes" id="UP001652623"/>
    </source>
</evidence>
<reference evidence="2" key="1">
    <citation type="submission" date="2025-08" db="UniProtKB">
        <authorList>
            <consortium name="RefSeq"/>
        </authorList>
    </citation>
    <scope>IDENTIFICATION</scope>
    <source>
        <tissue evidence="2">Seedling</tissue>
    </source>
</reference>
<protein>
    <submittedName>
        <fullName evidence="2">Uncharacterized protein LOC107410174 isoform X2</fullName>
    </submittedName>
</protein>
<dbReference type="RefSeq" id="XP_060676162.1">
    <property type="nucleotide sequence ID" value="XM_060820179.1"/>
</dbReference>
<accession>A0ABM4AHF9</accession>
<evidence type="ECO:0000313" key="2">
    <source>
        <dbReference type="RefSeq" id="XP_060676162.1"/>
    </source>
</evidence>
<sequence>MSNSSVREQQIGDMDEYYDDDMLDILNDVYQSYEADDMENVKPNTSNEEIRNDNNGFDNLFVEAGRKLYPGDVFPEGANIPKDTYSMKKMLRALGLREA</sequence>
<dbReference type="GeneID" id="107410174"/>